<sequence length="203" mass="20806">MTQTHLFDVETLPVGPWRNGGGDTREIACAGPAGPGGGDPADFGWRASIATIAADGPFSPFPGVDRTITLLAGDGVRLIADGGGATGAAPLDHRLDRAAVPFAFSGDRTLRARLLGDGGAVRVLNIMTRRGRWTADVRRVDAPVPLPAGHAGVLYLLSGRGTHGGPGPALRPGRGLWWTSGAADGTAPLEPGSVALWADIRPV</sequence>
<proteinExistence type="predicted"/>
<reference evidence="1 2" key="1">
    <citation type="submission" date="2018-12" db="EMBL/GenBank/DDBJ databases">
        <title>Draft genome sequence of Embleya hyalina NBRC 13850T.</title>
        <authorList>
            <person name="Komaki H."/>
            <person name="Hosoyama A."/>
            <person name="Kimura A."/>
            <person name="Ichikawa N."/>
            <person name="Tamura T."/>
        </authorList>
    </citation>
    <scope>NUCLEOTIDE SEQUENCE [LARGE SCALE GENOMIC DNA]</scope>
    <source>
        <strain evidence="1 2">NBRC 13850</strain>
    </source>
</reference>
<dbReference type="SUPFAM" id="SSF51182">
    <property type="entry name" value="RmlC-like cupins"/>
    <property type="match status" value="1"/>
</dbReference>
<accession>A0A401YKC6</accession>
<dbReference type="InterPro" id="IPR010282">
    <property type="entry name" value="Uncharacterised_HutD/Ves"/>
</dbReference>
<dbReference type="Gene3D" id="2.60.120.10">
    <property type="entry name" value="Jelly Rolls"/>
    <property type="match status" value="1"/>
</dbReference>
<gene>
    <name evidence="1" type="primary">ves</name>
    <name evidence="1" type="ORF">EHYA_02716</name>
</gene>
<dbReference type="CDD" id="cd20293">
    <property type="entry name" value="cupin_HutD_N"/>
    <property type="match status" value="1"/>
</dbReference>
<dbReference type="PANTHER" id="PTHR37943">
    <property type="entry name" value="PROTEIN VES"/>
    <property type="match status" value="1"/>
</dbReference>
<name>A0A401YKC6_9ACTN</name>
<dbReference type="InterPro" id="IPR014710">
    <property type="entry name" value="RmlC-like_jellyroll"/>
</dbReference>
<dbReference type="Pfam" id="PF05962">
    <property type="entry name" value="HutD"/>
    <property type="match status" value="1"/>
</dbReference>
<keyword evidence="2" id="KW-1185">Reference proteome</keyword>
<evidence type="ECO:0000313" key="2">
    <source>
        <dbReference type="Proteomes" id="UP000286931"/>
    </source>
</evidence>
<comment type="caution">
    <text evidence="1">The sequence shown here is derived from an EMBL/GenBank/DDBJ whole genome shotgun (WGS) entry which is preliminary data.</text>
</comment>
<dbReference type="PANTHER" id="PTHR37943:SF1">
    <property type="entry name" value="PROTEIN VES"/>
    <property type="match status" value="1"/>
</dbReference>
<evidence type="ECO:0000313" key="1">
    <source>
        <dbReference type="EMBL" id="GCD95047.1"/>
    </source>
</evidence>
<dbReference type="InterPro" id="IPR011051">
    <property type="entry name" value="RmlC_Cupin_sf"/>
</dbReference>
<dbReference type="RefSeq" id="WP_246126634.1">
    <property type="nucleotide sequence ID" value="NZ_BIFH01000016.1"/>
</dbReference>
<dbReference type="Proteomes" id="UP000286931">
    <property type="component" value="Unassembled WGS sequence"/>
</dbReference>
<organism evidence="1 2">
    <name type="scientific">Embleya hyalina</name>
    <dbReference type="NCBI Taxonomy" id="516124"/>
    <lineage>
        <taxon>Bacteria</taxon>
        <taxon>Bacillati</taxon>
        <taxon>Actinomycetota</taxon>
        <taxon>Actinomycetes</taxon>
        <taxon>Kitasatosporales</taxon>
        <taxon>Streptomycetaceae</taxon>
        <taxon>Embleya</taxon>
    </lineage>
</organism>
<dbReference type="EMBL" id="BIFH01000016">
    <property type="protein sequence ID" value="GCD95047.1"/>
    <property type="molecule type" value="Genomic_DNA"/>
</dbReference>
<dbReference type="AlphaFoldDB" id="A0A401YKC6"/>
<protein>
    <submittedName>
        <fullName evidence="1">Protein Ves</fullName>
    </submittedName>
</protein>